<gene>
    <name evidence="1" type="ORF">SAMN04487969_10320</name>
</gene>
<proteinExistence type="predicted"/>
<evidence type="ECO:0000313" key="2">
    <source>
        <dbReference type="Proteomes" id="UP000183410"/>
    </source>
</evidence>
<reference evidence="2" key="1">
    <citation type="submission" date="2016-10" db="EMBL/GenBank/DDBJ databases">
        <authorList>
            <person name="Varghese N."/>
            <person name="Submissions S."/>
        </authorList>
    </citation>
    <scope>NUCLEOTIDE SEQUENCE [LARGE SCALE GENOMIC DNA]</scope>
    <source>
        <strain evidence="2">CGMCC 1.10223</strain>
    </source>
</reference>
<accession>A0A1I2AYB7</accession>
<protein>
    <submittedName>
        <fullName evidence="1">Uncharacterized protein</fullName>
    </submittedName>
</protein>
<organism evidence="1 2">
    <name type="scientific">Paenibacillus algorifonticola</name>
    <dbReference type="NCBI Taxonomy" id="684063"/>
    <lineage>
        <taxon>Bacteria</taxon>
        <taxon>Bacillati</taxon>
        <taxon>Bacillota</taxon>
        <taxon>Bacilli</taxon>
        <taxon>Bacillales</taxon>
        <taxon>Paenibacillaceae</taxon>
        <taxon>Paenibacillus</taxon>
    </lineage>
</organism>
<dbReference type="RefSeq" id="WP_269431269.1">
    <property type="nucleotide sequence ID" value="NZ_FONN01000003.1"/>
</dbReference>
<keyword evidence="2" id="KW-1185">Reference proteome</keyword>
<name>A0A1I2AYB7_9BACL</name>
<dbReference type="Proteomes" id="UP000183410">
    <property type="component" value="Unassembled WGS sequence"/>
</dbReference>
<dbReference type="AlphaFoldDB" id="A0A1I2AYB7"/>
<evidence type="ECO:0000313" key="1">
    <source>
        <dbReference type="EMBL" id="SFE48638.1"/>
    </source>
</evidence>
<sequence length="44" mass="4993">MRKKSLLNGTALILLVLNEKFIENWDMGENHLSEVSSFAVDESL</sequence>
<dbReference type="EMBL" id="FONN01000003">
    <property type="protein sequence ID" value="SFE48638.1"/>
    <property type="molecule type" value="Genomic_DNA"/>
</dbReference>